<dbReference type="STRING" id="1126833.VN24_00895"/>
<evidence type="ECO:0000256" key="2">
    <source>
        <dbReference type="ARBA" id="ARBA00022448"/>
    </source>
</evidence>
<keyword evidence="2" id="KW-0813">Transport</keyword>
<reference evidence="6 7" key="1">
    <citation type="journal article" date="2015" name="J. Biotechnol.">
        <title>Complete genome sequence of Paenibacillus beijingensis 7188(T) (=DSM 24997(T)), a novel rhizobacterium from jujube garden soil.</title>
        <authorList>
            <person name="Kwak Y."/>
            <person name="Shin J.H."/>
        </authorList>
    </citation>
    <scope>NUCLEOTIDE SEQUENCE [LARGE SCALE GENOMIC DNA]</scope>
    <source>
        <strain evidence="6 7">DSM 24997</strain>
    </source>
</reference>
<dbReference type="KEGG" id="pbj:VN24_00895"/>
<evidence type="ECO:0000313" key="6">
    <source>
        <dbReference type="EMBL" id="AJY73444.1"/>
    </source>
</evidence>
<dbReference type="PROSITE" id="PS51257">
    <property type="entry name" value="PROKAR_LIPOPROTEIN"/>
    <property type="match status" value="1"/>
</dbReference>
<keyword evidence="3 5" id="KW-0732">Signal</keyword>
<dbReference type="GO" id="GO:0042956">
    <property type="term" value="P:maltodextrin transmembrane transport"/>
    <property type="evidence" value="ECO:0007669"/>
    <property type="project" value="TreeGrafter"/>
</dbReference>
<name>A0A0D5NDG8_9BACL</name>
<evidence type="ECO:0000256" key="3">
    <source>
        <dbReference type="ARBA" id="ARBA00022729"/>
    </source>
</evidence>
<feature type="signal peptide" evidence="5">
    <location>
        <begin position="1"/>
        <end position="22"/>
    </location>
</feature>
<dbReference type="GO" id="GO:1901982">
    <property type="term" value="F:maltose binding"/>
    <property type="evidence" value="ECO:0007669"/>
    <property type="project" value="TreeGrafter"/>
</dbReference>
<dbReference type="RefSeq" id="WP_045668879.1">
    <property type="nucleotide sequence ID" value="NZ_CP011058.1"/>
</dbReference>
<evidence type="ECO:0008006" key="8">
    <source>
        <dbReference type="Google" id="ProtNLM"/>
    </source>
</evidence>
<dbReference type="OrthoDB" id="9766758at2"/>
<feature type="chain" id="PRO_5039420489" description="Maltodextrin-binding protein" evidence="5">
    <location>
        <begin position="23"/>
        <end position="436"/>
    </location>
</feature>
<dbReference type="PATRIC" id="fig|1126833.4.peg.203"/>
<reference evidence="7" key="2">
    <citation type="submission" date="2015-03" db="EMBL/GenBank/DDBJ databases">
        <title>Genome sequence of Paenibacillus beijingensis strain DSM 24997T.</title>
        <authorList>
            <person name="Kwak Y."/>
            <person name="Shin J.-H."/>
        </authorList>
    </citation>
    <scope>NUCLEOTIDE SEQUENCE [LARGE SCALE GENOMIC DNA]</scope>
    <source>
        <strain evidence="7">DSM 24997</strain>
    </source>
</reference>
<dbReference type="Proteomes" id="UP000032633">
    <property type="component" value="Chromosome"/>
</dbReference>
<comment type="similarity">
    <text evidence="1">Belongs to the bacterial solute-binding protein 1 family.</text>
</comment>
<evidence type="ECO:0000256" key="1">
    <source>
        <dbReference type="ARBA" id="ARBA00008520"/>
    </source>
</evidence>
<dbReference type="Gene3D" id="3.40.190.10">
    <property type="entry name" value="Periplasmic binding protein-like II"/>
    <property type="match status" value="2"/>
</dbReference>
<dbReference type="PANTHER" id="PTHR30061">
    <property type="entry name" value="MALTOSE-BINDING PERIPLASMIC PROTEIN"/>
    <property type="match status" value="1"/>
</dbReference>
<dbReference type="PANTHER" id="PTHR30061:SF50">
    <property type="entry name" value="MALTOSE_MALTODEXTRIN-BINDING PERIPLASMIC PROTEIN"/>
    <property type="match status" value="1"/>
</dbReference>
<dbReference type="GO" id="GO:0015768">
    <property type="term" value="P:maltose transport"/>
    <property type="evidence" value="ECO:0007669"/>
    <property type="project" value="TreeGrafter"/>
</dbReference>
<evidence type="ECO:0000256" key="5">
    <source>
        <dbReference type="SAM" id="SignalP"/>
    </source>
</evidence>
<dbReference type="Pfam" id="PF13416">
    <property type="entry name" value="SBP_bac_8"/>
    <property type="match status" value="1"/>
</dbReference>
<evidence type="ECO:0000313" key="7">
    <source>
        <dbReference type="Proteomes" id="UP000032633"/>
    </source>
</evidence>
<dbReference type="HOGENOM" id="CLU_031285_17_2_9"/>
<evidence type="ECO:0000256" key="4">
    <source>
        <dbReference type="SAM" id="MobiDB-lite"/>
    </source>
</evidence>
<feature type="compositionally biased region" description="Polar residues" evidence="4">
    <location>
        <begin position="22"/>
        <end position="38"/>
    </location>
</feature>
<gene>
    <name evidence="6" type="ORF">VN24_00895</name>
</gene>
<accession>A0A0D5NDG8</accession>
<dbReference type="InterPro" id="IPR006059">
    <property type="entry name" value="SBP"/>
</dbReference>
<dbReference type="AlphaFoldDB" id="A0A0D5NDG8"/>
<dbReference type="GO" id="GO:0055052">
    <property type="term" value="C:ATP-binding cassette (ABC) transporter complex, substrate-binding subunit-containing"/>
    <property type="evidence" value="ECO:0007669"/>
    <property type="project" value="TreeGrafter"/>
</dbReference>
<dbReference type="SUPFAM" id="SSF53850">
    <property type="entry name" value="Periplasmic binding protein-like II"/>
    <property type="match status" value="1"/>
</dbReference>
<proteinExistence type="inferred from homology"/>
<dbReference type="EMBL" id="CP011058">
    <property type="protein sequence ID" value="AJY73444.1"/>
    <property type="molecule type" value="Genomic_DNA"/>
</dbReference>
<keyword evidence="7" id="KW-1185">Reference proteome</keyword>
<feature type="region of interest" description="Disordered" evidence="4">
    <location>
        <begin position="22"/>
        <end position="58"/>
    </location>
</feature>
<feature type="compositionally biased region" description="Low complexity" evidence="4">
    <location>
        <begin position="39"/>
        <end position="49"/>
    </location>
</feature>
<protein>
    <recommendedName>
        <fullName evidence="8">Maltodextrin-binding protein</fullName>
    </recommendedName>
</protein>
<dbReference type="CDD" id="cd13586">
    <property type="entry name" value="PBP2_Maltose_binding_like"/>
    <property type="match status" value="1"/>
</dbReference>
<sequence>MKKKLGLLALTAVMALSMTACGSKSSENESGNAQTGSSNTAANEQTAENATDELKPEPGAELTLWTKKDDFVVQSIAEFEKKYNVKVKLEDVFYTETVDRLKTDGPAGLGADLIVFGHDRLGDAVKSGIVLPNDYFEEDAKASNIKTAVDALTYDGIMYGYPQYLYTYALYVNDDLVKGAKLDTWDEVKAVAKPLTDVKNNKYGFMFEGTGASLFFDYSFMAGYGGYVFGKEGTDKNDVGVNNEGAVKGMEFFRSIKDILPLKLTDLTRDVKDGLWQDGKVAINMDGSWNMGPAKKLPFKVRVVPLPVMTEGKSPVAFAGVSGYFVTAYTKYPNAAKLFAHFMTTKEAQIKNYQVTGVIPVASGMDETNEVFKDDPMMQGFMKQIKNTQHMPSIPEMNYFWESMTPALEQIWNGADIKATLDKAAEKMKTNIAASK</sequence>
<organism evidence="6 7">
    <name type="scientific">Paenibacillus beijingensis</name>
    <dbReference type="NCBI Taxonomy" id="1126833"/>
    <lineage>
        <taxon>Bacteria</taxon>
        <taxon>Bacillati</taxon>
        <taxon>Bacillota</taxon>
        <taxon>Bacilli</taxon>
        <taxon>Bacillales</taxon>
        <taxon>Paenibacillaceae</taxon>
        <taxon>Paenibacillus</taxon>
    </lineage>
</organism>